<accession>A6KPP2</accession>
<evidence type="ECO:0000313" key="2">
    <source>
        <dbReference type="EMBL" id="EDL83025.1"/>
    </source>
</evidence>
<feature type="region of interest" description="Disordered" evidence="1">
    <location>
        <begin position="27"/>
        <end position="57"/>
    </location>
</feature>
<evidence type="ECO:0000256" key="1">
    <source>
        <dbReference type="SAM" id="MobiDB-lite"/>
    </source>
</evidence>
<gene>
    <name evidence="2" type="ORF">rCG_23612</name>
</gene>
<dbReference type="EMBL" id="CH474081">
    <property type="protein sequence ID" value="EDL83025.1"/>
    <property type="molecule type" value="Genomic_DNA"/>
</dbReference>
<name>A6KPP2_RAT</name>
<sequence length="87" mass="10156">MLYIPLNKQTLTRTLLGLAPLSCPFSRRNSYTERSERPLREDHSLRRRPKRPMTELRPLGCNQQEGLLENTVLVERNKVEKGGRKNP</sequence>
<evidence type="ECO:0000313" key="3">
    <source>
        <dbReference type="Proteomes" id="UP000234681"/>
    </source>
</evidence>
<protein>
    <submittedName>
        <fullName evidence="2">RCG23612, isoform CRA_b</fullName>
    </submittedName>
</protein>
<dbReference type="Proteomes" id="UP000234681">
    <property type="component" value="Chromosome 9"/>
</dbReference>
<organism evidence="2 3">
    <name type="scientific">Rattus norvegicus</name>
    <name type="common">Rat</name>
    <dbReference type="NCBI Taxonomy" id="10116"/>
    <lineage>
        <taxon>Eukaryota</taxon>
        <taxon>Metazoa</taxon>
        <taxon>Chordata</taxon>
        <taxon>Craniata</taxon>
        <taxon>Vertebrata</taxon>
        <taxon>Euteleostomi</taxon>
        <taxon>Mammalia</taxon>
        <taxon>Eutheria</taxon>
        <taxon>Euarchontoglires</taxon>
        <taxon>Glires</taxon>
        <taxon>Rodentia</taxon>
        <taxon>Myomorpha</taxon>
        <taxon>Muroidea</taxon>
        <taxon>Muridae</taxon>
        <taxon>Murinae</taxon>
        <taxon>Rattus</taxon>
    </lineage>
</organism>
<proteinExistence type="predicted"/>
<reference evidence="3" key="1">
    <citation type="submission" date="2005-09" db="EMBL/GenBank/DDBJ databases">
        <authorList>
            <person name="Mural R.J."/>
            <person name="Li P.W."/>
            <person name="Adams M.D."/>
            <person name="Amanatides P.G."/>
            <person name="Baden-Tillson H."/>
            <person name="Barnstead M."/>
            <person name="Chin S.H."/>
            <person name="Dew I."/>
            <person name="Evans C.A."/>
            <person name="Ferriera S."/>
            <person name="Flanigan M."/>
            <person name="Fosler C."/>
            <person name="Glodek A."/>
            <person name="Gu Z."/>
            <person name="Holt R.A."/>
            <person name="Jennings D."/>
            <person name="Kraft C.L."/>
            <person name="Lu F."/>
            <person name="Nguyen T."/>
            <person name="Nusskern D.R."/>
            <person name="Pfannkoch C.M."/>
            <person name="Sitter C."/>
            <person name="Sutton G.G."/>
            <person name="Venter J.C."/>
            <person name="Wang Z."/>
            <person name="Woodage T."/>
            <person name="Zheng X.H."/>
            <person name="Zhong F."/>
        </authorList>
    </citation>
    <scope>NUCLEOTIDE SEQUENCE [LARGE SCALE GENOMIC DNA]</scope>
    <source>
        <strain>BN</strain>
        <strain evidence="3">Sprague-Dawley</strain>
    </source>
</reference>
<dbReference type="AlphaFoldDB" id="A6KPP2"/>
<feature type="compositionally biased region" description="Basic and acidic residues" evidence="1">
    <location>
        <begin position="30"/>
        <end position="44"/>
    </location>
</feature>